<sequence>MDKRYNTAGETSQELKKALEKSKPSQNPNMSEAEAKMKFQGKK</sequence>
<accession>A0A9C7L9V6</accession>
<name>A0A9C7L9V6_9BACI</name>
<dbReference type="AlphaFoldDB" id="A0A9C7L9V6"/>
<dbReference type="RefSeq" id="WP_290369478.1">
    <property type="nucleotide sequence ID" value="NZ_CAKJTG010000002.1"/>
</dbReference>
<keyword evidence="3" id="KW-1185">Reference proteome</keyword>
<protein>
    <submittedName>
        <fullName evidence="2">Uncharacterized protein</fullName>
    </submittedName>
</protein>
<evidence type="ECO:0000313" key="2">
    <source>
        <dbReference type="EMBL" id="CAG9606765.1"/>
    </source>
</evidence>
<dbReference type="Proteomes" id="UP000789845">
    <property type="component" value="Unassembled WGS sequence"/>
</dbReference>
<organism evidence="2 3">
    <name type="scientific">Pseudoneobacillus rhizosphaerae</name>
    <dbReference type="NCBI Taxonomy" id="2880968"/>
    <lineage>
        <taxon>Bacteria</taxon>
        <taxon>Bacillati</taxon>
        <taxon>Bacillota</taxon>
        <taxon>Bacilli</taxon>
        <taxon>Bacillales</taxon>
        <taxon>Bacillaceae</taxon>
        <taxon>Pseudoneobacillus</taxon>
    </lineage>
</organism>
<feature type="compositionally biased region" description="Basic and acidic residues" evidence="1">
    <location>
        <begin position="13"/>
        <end position="23"/>
    </location>
</feature>
<dbReference type="EMBL" id="CAKJTG010000002">
    <property type="protein sequence ID" value="CAG9606765.1"/>
    <property type="molecule type" value="Genomic_DNA"/>
</dbReference>
<comment type="caution">
    <text evidence="2">The sequence shown here is derived from an EMBL/GenBank/DDBJ whole genome shotgun (WGS) entry which is preliminary data.</text>
</comment>
<reference evidence="2" key="1">
    <citation type="submission" date="2021-10" db="EMBL/GenBank/DDBJ databases">
        <authorList>
            <person name="Criscuolo A."/>
        </authorList>
    </citation>
    <scope>NUCLEOTIDE SEQUENCE</scope>
    <source>
        <strain evidence="2">CIP111885</strain>
    </source>
</reference>
<gene>
    <name evidence="2" type="ORF">NEOCIP111885_00453</name>
</gene>
<evidence type="ECO:0000256" key="1">
    <source>
        <dbReference type="SAM" id="MobiDB-lite"/>
    </source>
</evidence>
<feature type="region of interest" description="Disordered" evidence="1">
    <location>
        <begin position="1"/>
        <end position="43"/>
    </location>
</feature>
<proteinExistence type="predicted"/>
<evidence type="ECO:0000313" key="3">
    <source>
        <dbReference type="Proteomes" id="UP000789845"/>
    </source>
</evidence>